<dbReference type="AlphaFoldDB" id="A0A139X7Q1"/>
<proteinExistence type="predicted"/>
<organism evidence="1 2">
    <name type="scientific">Scytonema hofmannii PCC 7110</name>
    <dbReference type="NCBI Taxonomy" id="128403"/>
    <lineage>
        <taxon>Bacteria</taxon>
        <taxon>Bacillati</taxon>
        <taxon>Cyanobacteriota</taxon>
        <taxon>Cyanophyceae</taxon>
        <taxon>Nostocales</taxon>
        <taxon>Scytonemataceae</taxon>
        <taxon>Scytonema</taxon>
    </lineage>
</organism>
<gene>
    <name evidence="1" type="ORF">WA1_24015</name>
</gene>
<sequence>MNNESALSVQNEVSNVPANTTQNKPIVQHILESAPNELREELIIEYANNQLSSAAEVLQIKQAIDEKVRNFLAIQMQKSNEENSNFYTEVVNDYKEKSIVEAEKRTERFQNLLSNFDTRLAEFKLN</sequence>
<reference evidence="1 2" key="1">
    <citation type="journal article" date="2013" name="Genome Biol. Evol.">
        <title>Genomes of Stigonematalean cyanobacteria (subsection V) and the evolution of oxygenic photosynthesis from prokaryotes to plastids.</title>
        <authorList>
            <person name="Dagan T."/>
            <person name="Roettger M."/>
            <person name="Stucken K."/>
            <person name="Landan G."/>
            <person name="Koch R."/>
            <person name="Major P."/>
            <person name="Gould S.B."/>
            <person name="Goremykin V.V."/>
            <person name="Rippka R."/>
            <person name="Tandeau de Marsac N."/>
            <person name="Gugger M."/>
            <person name="Lockhart P.J."/>
            <person name="Allen J.F."/>
            <person name="Brune I."/>
            <person name="Maus I."/>
            <person name="Puhler A."/>
            <person name="Martin W.F."/>
        </authorList>
    </citation>
    <scope>NUCLEOTIDE SEQUENCE [LARGE SCALE GENOMIC DNA]</scope>
    <source>
        <strain evidence="1 2">PCC 7110</strain>
    </source>
</reference>
<comment type="caution">
    <text evidence="1">The sequence shown here is derived from an EMBL/GenBank/DDBJ whole genome shotgun (WGS) entry which is preliminary data.</text>
</comment>
<dbReference type="EMBL" id="ANNX02000026">
    <property type="protein sequence ID" value="KYC40710.1"/>
    <property type="molecule type" value="Genomic_DNA"/>
</dbReference>
<dbReference type="Proteomes" id="UP000076925">
    <property type="component" value="Unassembled WGS sequence"/>
</dbReference>
<dbReference type="RefSeq" id="WP_017740008.1">
    <property type="nucleotide sequence ID" value="NZ_KQ976354.1"/>
</dbReference>
<evidence type="ECO:0000313" key="1">
    <source>
        <dbReference type="EMBL" id="KYC40710.1"/>
    </source>
</evidence>
<name>A0A139X7Q1_9CYAN</name>
<evidence type="ECO:0000313" key="2">
    <source>
        <dbReference type="Proteomes" id="UP000076925"/>
    </source>
</evidence>
<accession>A0A139X7Q1</accession>
<keyword evidence="2" id="KW-1185">Reference proteome</keyword>
<dbReference type="STRING" id="128403.WA1_24015"/>
<protein>
    <submittedName>
        <fullName evidence="1">Uncharacterized protein</fullName>
    </submittedName>
</protein>